<evidence type="ECO:0008006" key="5">
    <source>
        <dbReference type="Google" id="ProtNLM"/>
    </source>
</evidence>
<organism evidence="3 4">
    <name type="scientific">Coniosporium apollinis (strain CBS 100218)</name>
    <name type="common">Rock-inhabiting black yeast</name>
    <dbReference type="NCBI Taxonomy" id="1168221"/>
    <lineage>
        <taxon>Eukaryota</taxon>
        <taxon>Fungi</taxon>
        <taxon>Dikarya</taxon>
        <taxon>Ascomycota</taxon>
        <taxon>Pezizomycotina</taxon>
        <taxon>Dothideomycetes</taxon>
        <taxon>Dothideomycetes incertae sedis</taxon>
        <taxon>Coniosporium</taxon>
    </lineage>
</organism>
<dbReference type="STRING" id="1168221.R7Z5D7"/>
<dbReference type="OrthoDB" id="5336600at2759"/>
<dbReference type="PANTHER" id="PTHR43669:SF4">
    <property type="entry name" value="SHORT-CHAIN DEHYDROGENASE"/>
    <property type="match status" value="1"/>
</dbReference>
<dbReference type="Proteomes" id="UP000016924">
    <property type="component" value="Unassembled WGS sequence"/>
</dbReference>
<dbReference type="OMA" id="NWLNAVT"/>
<dbReference type="PANTHER" id="PTHR43669">
    <property type="entry name" value="5-KETO-D-GLUCONATE 5-REDUCTASE"/>
    <property type="match status" value="1"/>
</dbReference>
<dbReference type="AlphaFoldDB" id="R7Z5D7"/>
<accession>R7Z5D7</accession>
<proteinExistence type="inferred from homology"/>
<dbReference type="InterPro" id="IPR036291">
    <property type="entry name" value="NAD(P)-bd_dom_sf"/>
</dbReference>
<protein>
    <recommendedName>
        <fullName evidence="5">Short-chain dehydrogenase</fullName>
    </recommendedName>
</protein>
<dbReference type="GO" id="GO:0016491">
    <property type="term" value="F:oxidoreductase activity"/>
    <property type="evidence" value="ECO:0007669"/>
    <property type="project" value="UniProtKB-KW"/>
</dbReference>
<evidence type="ECO:0000313" key="3">
    <source>
        <dbReference type="EMBL" id="EON69387.1"/>
    </source>
</evidence>
<keyword evidence="2" id="KW-0560">Oxidoreductase</keyword>
<dbReference type="Pfam" id="PF13561">
    <property type="entry name" value="adh_short_C2"/>
    <property type="match status" value="1"/>
</dbReference>
<name>R7Z5D7_CONA1</name>
<dbReference type="SUPFAM" id="SSF51735">
    <property type="entry name" value="NAD(P)-binding Rossmann-fold domains"/>
    <property type="match status" value="1"/>
</dbReference>
<gene>
    <name evidence="3" type="ORF">W97_08647</name>
</gene>
<reference evidence="4" key="1">
    <citation type="submission" date="2012-06" db="EMBL/GenBank/DDBJ databases">
        <title>The genome sequence of Coniosporium apollinis CBS 100218.</title>
        <authorList>
            <consortium name="The Broad Institute Genome Sequencing Platform"/>
            <person name="Cuomo C."/>
            <person name="Gorbushina A."/>
            <person name="Noack S."/>
            <person name="Walker B."/>
            <person name="Young S.K."/>
            <person name="Zeng Q."/>
            <person name="Gargeya S."/>
            <person name="Fitzgerald M."/>
            <person name="Haas B."/>
            <person name="Abouelleil A."/>
            <person name="Alvarado L."/>
            <person name="Arachchi H.M."/>
            <person name="Berlin A.M."/>
            <person name="Chapman S.B."/>
            <person name="Goldberg J."/>
            <person name="Griggs A."/>
            <person name="Gujja S."/>
            <person name="Hansen M."/>
            <person name="Howarth C."/>
            <person name="Imamovic A."/>
            <person name="Larimer J."/>
            <person name="McCowan C."/>
            <person name="Montmayeur A."/>
            <person name="Murphy C."/>
            <person name="Neiman D."/>
            <person name="Pearson M."/>
            <person name="Priest M."/>
            <person name="Roberts A."/>
            <person name="Saif S."/>
            <person name="Shea T."/>
            <person name="Sisk P."/>
            <person name="Sykes S."/>
            <person name="Wortman J."/>
            <person name="Nusbaum C."/>
            <person name="Birren B."/>
        </authorList>
    </citation>
    <scope>NUCLEOTIDE SEQUENCE [LARGE SCALE GENOMIC DNA]</scope>
    <source>
        <strain evidence="4">CBS 100218</strain>
    </source>
</reference>
<evidence type="ECO:0000256" key="1">
    <source>
        <dbReference type="ARBA" id="ARBA00006484"/>
    </source>
</evidence>
<dbReference type="InterPro" id="IPR002347">
    <property type="entry name" value="SDR_fam"/>
</dbReference>
<dbReference type="EMBL" id="JH767613">
    <property type="protein sequence ID" value="EON69387.1"/>
    <property type="molecule type" value="Genomic_DNA"/>
</dbReference>
<dbReference type="HOGENOM" id="CLU_103010_1_0_1"/>
<dbReference type="RefSeq" id="XP_007784704.1">
    <property type="nucleotide sequence ID" value="XM_007786514.1"/>
</dbReference>
<evidence type="ECO:0000313" key="4">
    <source>
        <dbReference type="Proteomes" id="UP000016924"/>
    </source>
</evidence>
<dbReference type="eggNOG" id="ENOG502S3K9">
    <property type="taxonomic scope" value="Eukaryota"/>
</dbReference>
<dbReference type="GeneID" id="19905958"/>
<dbReference type="Gene3D" id="3.40.50.720">
    <property type="entry name" value="NAD(P)-binding Rossmann-like Domain"/>
    <property type="match status" value="1"/>
</dbReference>
<evidence type="ECO:0000256" key="2">
    <source>
        <dbReference type="ARBA" id="ARBA00023002"/>
    </source>
</evidence>
<dbReference type="PRINTS" id="PR00081">
    <property type="entry name" value="GDHRDH"/>
</dbReference>
<sequence>MSKPVALILGAGGNIGSALAKKFSSAGYGIALTARRVTDGKTSEDYLNVKADLSDPASVPAIFDKVKKELGTPSVVVYNAAALTPPPDPEDPFSLAIEDLERDLRVATISAFAAAKEAVSGFDSLPEGTQRAFIYTGNILNTMVMPVPMVVTLGVGKSAAAYWIGTAAAAFAKKGYRFYYADQRTPEGGPVGTVVDAEAHADFYYELASKDPSDVPWHATFVKGKGYTKF</sequence>
<comment type="similarity">
    <text evidence="1">Belongs to the short-chain dehydrogenases/reductases (SDR) family.</text>
</comment>
<keyword evidence="4" id="KW-1185">Reference proteome</keyword>